<gene>
    <name evidence="2" type="ORF">ENJ12_01495</name>
</gene>
<dbReference type="InterPro" id="IPR012338">
    <property type="entry name" value="Beta-lactam/transpept-like"/>
</dbReference>
<dbReference type="Pfam" id="PF00144">
    <property type="entry name" value="Beta-lactamase"/>
    <property type="match status" value="1"/>
</dbReference>
<keyword evidence="2" id="KW-0378">Hydrolase</keyword>
<comment type="caution">
    <text evidence="2">The sequence shown here is derived from an EMBL/GenBank/DDBJ whole genome shotgun (WGS) entry which is preliminary data.</text>
</comment>
<dbReference type="SUPFAM" id="SSF56601">
    <property type="entry name" value="beta-lactamase/transpeptidase-like"/>
    <property type="match status" value="1"/>
</dbReference>
<dbReference type="PANTHER" id="PTHR43283">
    <property type="entry name" value="BETA-LACTAMASE-RELATED"/>
    <property type="match status" value="1"/>
</dbReference>
<feature type="domain" description="Beta-lactamase-related" evidence="1">
    <location>
        <begin position="2"/>
        <end position="322"/>
    </location>
</feature>
<reference evidence="2" key="1">
    <citation type="journal article" date="2020" name="mSystems">
        <title>Genome- and Community-Level Interaction Insights into Carbon Utilization and Element Cycling Functions of Hydrothermarchaeota in Hydrothermal Sediment.</title>
        <authorList>
            <person name="Zhou Z."/>
            <person name="Liu Y."/>
            <person name="Xu W."/>
            <person name="Pan J."/>
            <person name="Luo Z.H."/>
            <person name="Li M."/>
        </authorList>
    </citation>
    <scope>NUCLEOTIDE SEQUENCE [LARGE SCALE GENOMIC DNA]</scope>
    <source>
        <strain evidence="2">HyVt-458</strain>
    </source>
</reference>
<protein>
    <submittedName>
        <fullName evidence="2">Class A beta-lactamase-related serine hydrolase</fullName>
    </submittedName>
</protein>
<organism evidence="2">
    <name type="scientific">Thiolapillus brandeum</name>
    <dbReference type="NCBI Taxonomy" id="1076588"/>
    <lineage>
        <taxon>Bacteria</taxon>
        <taxon>Pseudomonadati</taxon>
        <taxon>Pseudomonadota</taxon>
        <taxon>Gammaproteobacteria</taxon>
        <taxon>Chromatiales</taxon>
        <taxon>Sedimenticolaceae</taxon>
        <taxon>Thiolapillus</taxon>
    </lineage>
</organism>
<dbReference type="AlphaFoldDB" id="A0A831RR78"/>
<dbReference type="GO" id="GO:0016787">
    <property type="term" value="F:hydrolase activity"/>
    <property type="evidence" value="ECO:0007669"/>
    <property type="project" value="UniProtKB-KW"/>
</dbReference>
<evidence type="ECO:0000313" key="2">
    <source>
        <dbReference type="EMBL" id="HEC05501.1"/>
    </source>
</evidence>
<dbReference type="InterPro" id="IPR050789">
    <property type="entry name" value="Diverse_Enzym_Activities"/>
</dbReference>
<name>A0A831RR78_9GAMM</name>
<dbReference type="InterPro" id="IPR001466">
    <property type="entry name" value="Beta-lactam-related"/>
</dbReference>
<dbReference type="Gene3D" id="3.40.710.10">
    <property type="entry name" value="DD-peptidase/beta-lactamase superfamily"/>
    <property type="match status" value="1"/>
</dbReference>
<sequence length="338" mass="38411">MQRILDHKLAQGKFSGAAFCMELRGQMRCASSGNLDSVQSFFIASTTKLYTTTLVLKMRAEGQLELDDPIGLYLEPNITQGLHEYRGTSHGARITIRQLLAHRSGLPDYFRDRTSQGDSYERRLIEQGDFSWTFEQAIRRSKQLSPRFTPGTAGKAYYSDTNYQLLGRILEVVSGLPYAKLLKRRIFHPLRLENSYLFTDPTDQRPAAMQYRNRTLWLPQAMASFGPDGGIVSTASELAVFGRAFFGGDLFPAEYLSELYDWEDIFSPLQSGTGIHRIRLPWYLTWLLKPPELYGHSGLSGALLFWSPKRDIIIAGTVNRIDQPDLSYRTLYAILNSK</sequence>
<evidence type="ECO:0000259" key="1">
    <source>
        <dbReference type="Pfam" id="PF00144"/>
    </source>
</evidence>
<dbReference type="Proteomes" id="UP000886339">
    <property type="component" value="Unassembled WGS sequence"/>
</dbReference>
<proteinExistence type="predicted"/>
<dbReference type="EMBL" id="DRLF01000058">
    <property type="protein sequence ID" value="HEC05501.1"/>
    <property type="molecule type" value="Genomic_DNA"/>
</dbReference>
<accession>A0A831RR78</accession>